<dbReference type="InterPro" id="IPR046733">
    <property type="entry name" value="DUF6625"/>
</dbReference>
<dbReference type="AlphaFoldDB" id="A0A9X2ZJ19"/>
<accession>A0A9X2ZJ19</accession>
<dbReference type="Pfam" id="PF20330">
    <property type="entry name" value="DUF6625"/>
    <property type="match status" value="1"/>
</dbReference>
<evidence type="ECO:0000313" key="1">
    <source>
        <dbReference type="EMBL" id="MCV9930345.1"/>
    </source>
</evidence>
<evidence type="ECO:0000313" key="2">
    <source>
        <dbReference type="Proteomes" id="UP001151079"/>
    </source>
</evidence>
<sequence length="278" mass="32869">MKLKSIAVITCWYGEYPWYFPYFIHSCGFNPTVDFYIITDNADLIPNKPSNVIIIYKTLEELINSASEKLGFTVNIDFPYKLCDFKPSYGFLFPEIIEGYDFWGQSDLDVIYGNLRDFMTGDMLEKFDFISVRHDYTTGCFALYKNNDLMNTFFKRSKDYKMVFSSSMHYCFDECNFAWDALTEGASIFDLDTEIESFTHLIKRAEMDGGIKAHFDFILLEGLIGRITFDNGRIFYKNQFEGIMYHLFWFKKVFNLNELKKKIPNKYYISKSKIYHSR</sequence>
<protein>
    <submittedName>
        <fullName evidence="1">Uncharacterized protein</fullName>
    </submittedName>
</protein>
<proteinExistence type="predicted"/>
<dbReference type="Proteomes" id="UP001151079">
    <property type="component" value="Unassembled WGS sequence"/>
</dbReference>
<comment type="caution">
    <text evidence="1">The sequence shown here is derived from an EMBL/GenBank/DDBJ whole genome shotgun (WGS) entry which is preliminary data.</text>
</comment>
<gene>
    <name evidence="1" type="ORF">OIU83_21985</name>
</gene>
<dbReference type="RefSeq" id="WP_264208420.1">
    <property type="nucleotide sequence ID" value="NZ_JAOZEW010000033.1"/>
</dbReference>
<name>A0A9X2ZJ19_9FLAO</name>
<keyword evidence="2" id="KW-1185">Reference proteome</keyword>
<dbReference type="EMBL" id="JAOZEW010000033">
    <property type="protein sequence ID" value="MCV9930345.1"/>
    <property type="molecule type" value="Genomic_DNA"/>
</dbReference>
<organism evidence="1 2">
    <name type="scientific">Flavobacterium shii</name>
    <dbReference type="NCBI Taxonomy" id="2987687"/>
    <lineage>
        <taxon>Bacteria</taxon>
        <taxon>Pseudomonadati</taxon>
        <taxon>Bacteroidota</taxon>
        <taxon>Flavobacteriia</taxon>
        <taxon>Flavobacteriales</taxon>
        <taxon>Flavobacteriaceae</taxon>
        <taxon>Flavobacterium</taxon>
    </lineage>
</organism>
<reference evidence="1" key="1">
    <citation type="submission" date="2022-10" db="EMBL/GenBank/DDBJ databases">
        <title>Two novel species of Flavobacterium.</title>
        <authorList>
            <person name="Liu Q."/>
            <person name="Xin Y.-H."/>
        </authorList>
    </citation>
    <scope>NUCLEOTIDE SEQUENCE</scope>
    <source>
        <strain evidence="1">LS1R49</strain>
    </source>
</reference>